<evidence type="ECO:0000259" key="1">
    <source>
        <dbReference type="PROSITE" id="PS51186"/>
    </source>
</evidence>
<dbReference type="CDD" id="cd04301">
    <property type="entry name" value="NAT_SF"/>
    <property type="match status" value="1"/>
</dbReference>
<protein>
    <recommendedName>
        <fullName evidence="1">N-acetyltransferase domain-containing protein</fullName>
    </recommendedName>
</protein>
<gene>
    <name evidence="2" type="ORF">J2S07_001677</name>
</gene>
<comment type="caution">
    <text evidence="2">The sequence shown here is derived from an EMBL/GenBank/DDBJ whole genome shotgun (WGS) entry which is preliminary data.</text>
</comment>
<reference evidence="2 3" key="1">
    <citation type="submission" date="2023-07" db="EMBL/GenBank/DDBJ databases">
        <title>Genomic Encyclopedia of Type Strains, Phase IV (KMG-IV): sequencing the most valuable type-strain genomes for metagenomic binning, comparative biology and taxonomic classification.</title>
        <authorList>
            <person name="Goeker M."/>
        </authorList>
    </citation>
    <scope>NUCLEOTIDE SEQUENCE [LARGE SCALE GENOMIC DNA]</scope>
    <source>
        <strain evidence="2 3">DSM 23948</strain>
    </source>
</reference>
<dbReference type="Gene3D" id="3.40.630.30">
    <property type="match status" value="1"/>
</dbReference>
<feature type="domain" description="N-acetyltransferase" evidence="1">
    <location>
        <begin position="30"/>
        <end position="167"/>
    </location>
</feature>
<evidence type="ECO:0000313" key="3">
    <source>
        <dbReference type="Proteomes" id="UP001231362"/>
    </source>
</evidence>
<keyword evidence="3" id="KW-1185">Reference proteome</keyword>
<dbReference type="InterPro" id="IPR000182">
    <property type="entry name" value="GNAT_dom"/>
</dbReference>
<dbReference type="SUPFAM" id="SSF55729">
    <property type="entry name" value="Acyl-CoA N-acyltransferases (Nat)"/>
    <property type="match status" value="1"/>
</dbReference>
<proteinExistence type="predicted"/>
<accession>A0ABT9V382</accession>
<evidence type="ECO:0000313" key="2">
    <source>
        <dbReference type="EMBL" id="MDQ0155372.1"/>
    </source>
</evidence>
<dbReference type="EMBL" id="JAUSTU010000006">
    <property type="protein sequence ID" value="MDQ0155372.1"/>
    <property type="molecule type" value="Genomic_DNA"/>
</dbReference>
<dbReference type="InterPro" id="IPR016181">
    <property type="entry name" value="Acyl_CoA_acyltransferase"/>
</dbReference>
<dbReference type="PROSITE" id="PS51186">
    <property type="entry name" value="GNAT"/>
    <property type="match status" value="1"/>
</dbReference>
<dbReference type="RefSeq" id="WP_307149934.1">
    <property type="nucleotide sequence ID" value="NZ_JAUSTU010000006.1"/>
</dbReference>
<dbReference type="Proteomes" id="UP001231362">
    <property type="component" value="Unassembled WGS sequence"/>
</dbReference>
<name>A0ABT9V382_9BACL</name>
<dbReference type="Pfam" id="PF00583">
    <property type="entry name" value="Acetyltransf_1"/>
    <property type="match status" value="1"/>
</dbReference>
<sequence length="167" mass="19148">MKVKISCLQHYRDIFSGEGIELILLGKSADDIERLAKGIVNIDSNFLFPTDNKEKLHRYAKKLIEHGYNFILTDGNSDIGVLSIYANDFVTKTAYTSTIGIIPSYRGGNLIANLVNFGLEFAKEIGMEKFKAEIHKVNSRWLKFLFRFKFQIECETVNKTYIIVRDL</sequence>
<organism evidence="2 3">
    <name type="scientific">Anoxybacillus andreesenii</name>
    <dbReference type="NCBI Taxonomy" id="1325932"/>
    <lineage>
        <taxon>Bacteria</taxon>
        <taxon>Bacillati</taxon>
        <taxon>Bacillota</taxon>
        <taxon>Bacilli</taxon>
        <taxon>Bacillales</taxon>
        <taxon>Anoxybacillaceae</taxon>
        <taxon>Anoxybacillus</taxon>
    </lineage>
</organism>